<reference evidence="1" key="1">
    <citation type="submission" date="2018-05" db="EMBL/GenBank/DDBJ databases">
        <authorList>
            <person name="Lanie J.A."/>
            <person name="Ng W.-L."/>
            <person name="Kazmierczak K.M."/>
            <person name="Andrzejewski T.M."/>
            <person name="Davidsen T.M."/>
            <person name="Wayne K.J."/>
            <person name="Tettelin H."/>
            <person name="Glass J.I."/>
            <person name="Rusch D."/>
            <person name="Podicherti R."/>
            <person name="Tsui H.-C.T."/>
            <person name="Winkler M.E."/>
        </authorList>
    </citation>
    <scope>NUCLEOTIDE SEQUENCE</scope>
</reference>
<dbReference type="AlphaFoldDB" id="A0A383DRX2"/>
<proteinExistence type="predicted"/>
<organism evidence="1">
    <name type="scientific">marine metagenome</name>
    <dbReference type="NCBI Taxonomy" id="408172"/>
    <lineage>
        <taxon>unclassified sequences</taxon>
        <taxon>metagenomes</taxon>
        <taxon>ecological metagenomes</taxon>
    </lineage>
</organism>
<sequence>MALSSKRRRKLPDKDFAFRKSRKYPIQSLKQAKLALSMGKGRLTASEYKYLRGQVTKRYPSLKSK</sequence>
<accession>A0A383DRX2</accession>
<name>A0A383DRX2_9ZZZZ</name>
<dbReference type="EMBL" id="UINC01219675">
    <property type="protein sequence ID" value="SVE47251.1"/>
    <property type="molecule type" value="Genomic_DNA"/>
</dbReference>
<gene>
    <name evidence="1" type="ORF">METZ01_LOCUS500105</name>
</gene>
<evidence type="ECO:0000313" key="1">
    <source>
        <dbReference type="EMBL" id="SVE47251.1"/>
    </source>
</evidence>
<protein>
    <submittedName>
        <fullName evidence="1">Uncharacterized protein</fullName>
    </submittedName>
</protein>